<keyword evidence="1" id="KW-0812">Transmembrane</keyword>
<name>A0A0E9Q219_ANGAN</name>
<keyword evidence="1" id="KW-0472">Membrane</keyword>
<proteinExistence type="predicted"/>
<dbReference type="AlphaFoldDB" id="A0A0E9Q219"/>
<feature type="transmembrane region" description="Helical" evidence="1">
    <location>
        <begin position="12"/>
        <end position="32"/>
    </location>
</feature>
<reference evidence="2" key="1">
    <citation type="submission" date="2014-11" db="EMBL/GenBank/DDBJ databases">
        <authorList>
            <person name="Amaro Gonzalez C."/>
        </authorList>
    </citation>
    <scope>NUCLEOTIDE SEQUENCE</scope>
</reference>
<dbReference type="EMBL" id="GBXM01098207">
    <property type="protein sequence ID" value="JAH10370.1"/>
    <property type="molecule type" value="Transcribed_RNA"/>
</dbReference>
<accession>A0A0E9Q219</accession>
<protein>
    <submittedName>
        <fullName evidence="2">Uncharacterized protein</fullName>
    </submittedName>
</protein>
<sequence length="76" mass="8240">MSPLMKQSDQGGITVSILLARALIIILMSVLINDMGQQLKGGVWSLFGFSGTEMMAILKCRGIVFNCLKTYSDKVG</sequence>
<organism evidence="2">
    <name type="scientific">Anguilla anguilla</name>
    <name type="common">European freshwater eel</name>
    <name type="synonym">Muraena anguilla</name>
    <dbReference type="NCBI Taxonomy" id="7936"/>
    <lineage>
        <taxon>Eukaryota</taxon>
        <taxon>Metazoa</taxon>
        <taxon>Chordata</taxon>
        <taxon>Craniata</taxon>
        <taxon>Vertebrata</taxon>
        <taxon>Euteleostomi</taxon>
        <taxon>Actinopterygii</taxon>
        <taxon>Neopterygii</taxon>
        <taxon>Teleostei</taxon>
        <taxon>Anguilliformes</taxon>
        <taxon>Anguillidae</taxon>
        <taxon>Anguilla</taxon>
    </lineage>
</organism>
<keyword evidence="1" id="KW-1133">Transmembrane helix</keyword>
<evidence type="ECO:0000313" key="2">
    <source>
        <dbReference type="EMBL" id="JAH10370.1"/>
    </source>
</evidence>
<evidence type="ECO:0000256" key="1">
    <source>
        <dbReference type="SAM" id="Phobius"/>
    </source>
</evidence>
<reference evidence="2" key="2">
    <citation type="journal article" date="2015" name="Fish Shellfish Immunol.">
        <title>Early steps in the European eel (Anguilla anguilla)-Vibrio vulnificus interaction in the gills: Role of the RtxA13 toxin.</title>
        <authorList>
            <person name="Callol A."/>
            <person name="Pajuelo D."/>
            <person name="Ebbesson L."/>
            <person name="Teles M."/>
            <person name="MacKenzie S."/>
            <person name="Amaro C."/>
        </authorList>
    </citation>
    <scope>NUCLEOTIDE SEQUENCE</scope>
</reference>